<protein>
    <submittedName>
        <fullName evidence="2">Jg10874 protein</fullName>
    </submittedName>
</protein>
<dbReference type="Proteomes" id="UP000838756">
    <property type="component" value="Unassembled WGS sequence"/>
</dbReference>
<evidence type="ECO:0000256" key="1">
    <source>
        <dbReference type="SAM" id="MobiDB-lite"/>
    </source>
</evidence>
<organism evidence="2 3">
    <name type="scientific">Pararge aegeria aegeria</name>
    <dbReference type="NCBI Taxonomy" id="348720"/>
    <lineage>
        <taxon>Eukaryota</taxon>
        <taxon>Metazoa</taxon>
        <taxon>Ecdysozoa</taxon>
        <taxon>Arthropoda</taxon>
        <taxon>Hexapoda</taxon>
        <taxon>Insecta</taxon>
        <taxon>Pterygota</taxon>
        <taxon>Neoptera</taxon>
        <taxon>Endopterygota</taxon>
        <taxon>Lepidoptera</taxon>
        <taxon>Glossata</taxon>
        <taxon>Ditrysia</taxon>
        <taxon>Papilionoidea</taxon>
        <taxon>Nymphalidae</taxon>
        <taxon>Satyrinae</taxon>
        <taxon>Satyrini</taxon>
        <taxon>Parargina</taxon>
        <taxon>Pararge</taxon>
    </lineage>
</organism>
<name>A0A8S4RBT8_9NEOP</name>
<feature type="compositionally biased region" description="Low complexity" evidence="1">
    <location>
        <begin position="1"/>
        <end position="23"/>
    </location>
</feature>
<comment type="caution">
    <text evidence="2">The sequence shown here is derived from an EMBL/GenBank/DDBJ whole genome shotgun (WGS) entry which is preliminary data.</text>
</comment>
<reference evidence="2" key="1">
    <citation type="submission" date="2022-03" db="EMBL/GenBank/DDBJ databases">
        <authorList>
            <person name="Lindestad O."/>
        </authorList>
    </citation>
    <scope>NUCLEOTIDE SEQUENCE</scope>
</reference>
<keyword evidence="3" id="KW-1185">Reference proteome</keyword>
<sequence length="72" mass="7787">MQRSCARASPRGARASRAPLGSGTRSNPIKTSQKRQSARRGEATRQAPGSAPPSARRHNPPPPLFFCVFIVF</sequence>
<dbReference type="EMBL" id="CAKXAJ010025031">
    <property type="protein sequence ID" value="CAH2234147.1"/>
    <property type="molecule type" value="Genomic_DNA"/>
</dbReference>
<feature type="region of interest" description="Disordered" evidence="1">
    <location>
        <begin position="1"/>
        <end position="61"/>
    </location>
</feature>
<dbReference type="AlphaFoldDB" id="A0A8S4RBT8"/>
<accession>A0A8S4RBT8</accession>
<gene>
    <name evidence="2" type="primary">jg10874</name>
    <name evidence="2" type="ORF">PAEG_LOCUS12020</name>
</gene>
<evidence type="ECO:0000313" key="2">
    <source>
        <dbReference type="EMBL" id="CAH2234147.1"/>
    </source>
</evidence>
<evidence type="ECO:0000313" key="3">
    <source>
        <dbReference type="Proteomes" id="UP000838756"/>
    </source>
</evidence>
<proteinExistence type="predicted"/>